<evidence type="ECO:0000256" key="8">
    <source>
        <dbReference type="SAM" id="MobiDB-lite"/>
    </source>
</evidence>
<keyword evidence="6" id="KW-0539">Nucleus</keyword>
<protein>
    <submittedName>
        <fullName evidence="10">Cell cycle checkpoint protein RAD17</fullName>
    </submittedName>
</protein>
<comment type="subcellular location">
    <subcellularLocation>
        <location evidence="1">Nucleus</location>
    </subcellularLocation>
</comment>
<keyword evidence="7" id="KW-0131">Cell cycle</keyword>
<dbReference type="GO" id="GO:0006281">
    <property type="term" value="P:DNA repair"/>
    <property type="evidence" value="ECO:0007669"/>
    <property type="project" value="InterPro"/>
</dbReference>
<evidence type="ECO:0000256" key="4">
    <source>
        <dbReference type="ARBA" id="ARBA00022763"/>
    </source>
</evidence>
<keyword evidence="5" id="KW-0067">ATP-binding</keyword>
<dbReference type="GO" id="GO:0000077">
    <property type="term" value="P:DNA damage checkpoint signaling"/>
    <property type="evidence" value="ECO:0007669"/>
    <property type="project" value="TreeGrafter"/>
</dbReference>
<name>A0A6P8E0R6_PUNGR</name>
<dbReference type="Gene3D" id="1.10.8.60">
    <property type="match status" value="1"/>
</dbReference>
<dbReference type="Gene3D" id="3.40.50.300">
    <property type="entry name" value="P-loop containing nucleotide triphosphate hydrolases"/>
    <property type="match status" value="1"/>
</dbReference>
<evidence type="ECO:0000313" key="9">
    <source>
        <dbReference type="Proteomes" id="UP000515151"/>
    </source>
</evidence>
<dbReference type="InterPro" id="IPR047854">
    <property type="entry name" value="RFC_lid"/>
</dbReference>
<evidence type="ECO:0000256" key="6">
    <source>
        <dbReference type="ARBA" id="ARBA00023242"/>
    </source>
</evidence>
<evidence type="ECO:0000256" key="2">
    <source>
        <dbReference type="ARBA" id="ARBA00006168"/>
    </source>
</evidence>
<organism evidence="9 10">
    <name type="scientific">Punica granatum</name>
    <name type="common">Pomegranate</name>
    <dbReference type="NCBI Taxonomy" id="22663"/>
    <lineage>
        <taxon>Eukaryota</taxon>
        <taxon>Viridiplantae</taxon>
        <taxon>Streptophyta</taxon>
        <taxon>Embryophyta</taxon>
        <taxon>Tracheophyta</taxon>
        <taxon>Spermatophyta</taxon>
        <taxon>Magnoliopsida</taxon>
        <taxon>eudicotyledons</taxon>
        <taxon>Gunneridae</taxon>
        <taxon>Pentapetalae</taxon>
        <taxon>rosids</taxon>
        <taxon>malvids</taxon>
        <taxon>Myrtales</taxon>
        <taxon>Lythraceae</taxon>
        <taxon>Punica</taxon>
    </lineage>
</organism>
<dbReference type="OrthoDB" id="10265971at2759"/>
<dbReference type="SUPFAM" id="SSF52540">
    <property type="entry name" value="P-loop containing nucleoside triphosphate hydrolases"/>
    <property type="match status" value="1"/>
</dbReference>
<evidence type="ECO:0000256" key="1">
    <source>
        <dbReference type="ARBA" id="ARBA00004123"/>
    </source>
</evidence>
<feature type="region of interest" description="Disordered" evidence="8">
    <location>
        <begin position="1"/>
        <end position="58"/>
    </location>
</feature>
<dbReference type="PANTHER" id="PTHR12172">
    <property type="entry name" value="CELL CYCLE CHECKPOINT PROTEIN RAD17"/>
    <property type="match status" value="1"/>
</dbReference>
<comment type="similarity">
    <text evidence="2">Belongs to the rad17/RAD24 family.</text>
</comment>
<dbReference type="FunFam" id="3.40.50.300:FF:001661">
    <property type="entry name" value="RAD17 checkpoint clamp loader component"/>
    <property type="match status" value="1"/>
</dbReference>
<evidence type="ECO:0000256" key="5">
    <source>
        <dbReference type="ARBA" id="ARBA00022840"/>
    </source>
</evidence>
<feature type="compositionally biased region" description="Acidic residues" evidence="8">
    <location>
        <begin position="572"/>
        <end position="596"/>
    </location>
</feature>
<feature type="compositionally biased region" description="Low complexity" evidence="8">
    <location>
        <begin position="1"/>
        <end position="11"/>
    </location>
</feature>
<keyword evidence="3" id="KW-0547">Nucleotide-binding</keyword>
<dbReference type="GO" id="GO:0005524">
    <property type="term" value="F:ATP binding"/>
    <property type="evidence" value="ECO:0007669"/>
    <property type="project" value="UniProtKB-KW"/>
</dbReference>
<dbReference type="InterPro" id="IPR027417">
    <property type="entry name" value="P-loop_NTPase"/>
</dbReference>
<evidence type="ECO:0000313" key="10">
    <source>
        <dbReference type="RefSeq" id="XP_031400154.1"/>
    </source>
</evidence>
<dbReference type="CDD" id="cd18140">
    <property type="entry name" value="HLD_clamp_RFC"/>
    <property type="match status" value="1"/>
</dbReference>
<dbReference type="GeneID" id="116210427"/>
<dbReference type="GO" id="GO:0033314">
    <property type="term" value="P:mitotic DNA replication checkpoint signaling"/>
    <property type="evidence" value="ECO:0007669"/>
    <property type="project" value="TreeGrafter"/>
</dbReference>
<feature type="region of interest" description="Disordered" evidence="8">
    <location>
        <begin position="561"/>
        <end position="596"/>
    </location>
</feature>
<dbReference type="RefSeq" id="XP_031400154.1">
    <property type="nucleotide sequence ID" value="XM_031544294.1"/>
</dbReference>
<gene>
    <name evidence="10" type="primary">LOC116210427</name>
</gene>
<proteinExistence type="inferred from homology"/>
<reference evidence="10" key="2">
    <citation type="submission" date="2025-08" db="UniProtKB">
        <authorList>
            <consortium name="RefSeq"/>
        </authorList>
    </citation>
    <scope>IDENTIFICATION</scope>
    <source>
        <tissue evidence="10">Leaf</tissue>
    </source>
</reference>
<dbReference type="Pfam" id="PF03215">
    <property type="entry name" value="Rad17"/>
    <property type="match status" value="1"/>
</dbReference>
<sequence length="596" mass="66616">MAKRNGVVVLSSDDEDVKSSSRSRSGPRPKLKSVPTRSDPRGAKKKPRLAGPRSRSCKQSGTVDEFEFFGEDFKQVFTGVKVSAGFGKDASKELWVDRYKPCTFEDLAVHKKKVEEVKSWFEGRLQAPKDNYGSNVLLITGQAGAGKSATVRVIASHVRAMLFEWNTPTPTIWQEHIYGSNTGAQYISKLDEFEHFIETIRKFRTLSGRPSSPVVVLIDDLPLTFGRSAYKRLQNCLHLLVQTACTPTVILISDTGQSDSADDPARSLDELQSFLEKAGAYKISFNPITNKSIKRSLSRICREERCDVNEKQLDLIATASGGDIRQAITSLQFLCLDEDIRPASLISDSALKNGQNLPGDKLFVQFGRDETLSLFHALGKFLHNKRECESTSSLDEGKLPIRDKYLRLPLKMDSPEKVLGQAHGQARPIAEFLHENALDFLDEDAIDDAWTMLSYLGDADVLLDTLRRNFAKNSDIEGILQSCAASVAVRGVLFGNDHPLPPRWHSIRKPKLWQVQKLALNNKDELLRQRDEYHGSSDLSVIATEYTPVHRWIQHKQPDVHQGSVLDCGTGDGDEDTTMEDQEADPSDGDDEIEDW</sequence>
<reference evidence="9" key="1">
    <citation type="journal article" date="2020" name="Plant Biotechnol. J.">
        <title>The pomegranate (Punica granatum L.) draft genome dissects genetic divergence between soft- and hard-seeded cultivars.</title>
        <authorList>
            <person name="Luo X."/>
            <person name="Li H."/>
            <person name="Wu Z."/>
            <person name="Yao W."/>
            <person name="Zhao P."/>
            <person name="Cao D."/>
            <person name="Yu H."/>
            <person name="Li K."/>
            <person name="Poudel K."/>
            <person name="Zhao D."/>
            <person name="Zhang F."/>
            <person name="Xia X."/>
            <person name="Chen L."/>
            <person name="Wang Q."/>
            <person name="Jing D."/>
            <person name="Cao S."/>
        </authorList>
    </citation>
    <scope>NUCLEOTIDE SEQUENCE [LARGE SCALE GENOMIC DNA]</scope>
    <source>
        <strain evidence="9">cv. Tunisia</strain>
    </source>
</reference>
<dbReference type="Proteomes" id="UP000515151">
    <property type="component" value="Chromosome 6"/>
</dbReference>
<evidence type="ECO:0000256" key="7">
    <source>
        <dbReference type="ARBA" id="ARBA00023306"/>
    </source>
</evidence>
<dbReference type="PANTHER" id="PTHR12172:SF0">
    <property type="entry name" value="CELL CYCLE CHECKPOINT PROTEIN RAD17"/>
    <property type="match status" value="1"/>
</dbReference>
<dbReference type="GO" id="GO:0003682">
    <property type="term" value="F:chromatin binding"/>
    <property type="evidence" value="ECO:0007669"/>
    <property type="project" value="TreeGrafter"/>
</dbReference>
<dbReference type="InterPro" id="IPR004582">
    <property type="entry name" value="Checkpoint_prot_Rad17_Rad24"/>
</dbReference>
<dbReference type="GO" id="GO:0003689">
    <property type="term" value="F:DNA clamp loader activity"/>
    <property type="evidence" value="ECO:0007669"/>
    <property type="project" value="TreeGrafter"/>
</dbReference>
<accession>A0A6P8E0R6</accession>
<keyword evidence="4" id="KW-0227">DNA damage</keyword>
<dbReference type="AlphaFoldDB" id="A0A6P8E0R6"/>
<keyword evidence="9" id="KW-1185">Reference proteome</keyword>
<evidence type="ECO:0000256" key="3">
    <source>
        <dbReference type="ARBA" id="ARBA00022741"/>
    </source>
</evidence>
<dbReference type="GO" id="GO:0005634">
    <property type="term" value="C:nucleus"/>
    <property type="evidence" value="ECO:0007669"/>
    <property type="project" value="UniProtKB-SubCell"/>
</dbReference>